<reference evidence="3" key="3">
    <citation type="submission" date="2023-12" db="EMBL/GenBank/DDBJ databases">
        <authorList>
            <person name="Sun Q."/>
            <person name="Inoue M."/>
        </authorList>
    </citation>
    <scope>NUCLEOTIDE SEQUENCE</scope>
    <source>
        <strain evidence="3">JCM 17810</strain>
    </source>
</reference>
<dbReference type="EMBL" id="BAABGN010000002">
    <property type="protein sequence ID" value="GAA4417437.1"/>
    <property type="molecule type" value="Genomic_DNA"/>
</dbReference>
<keyword evidence="1" id="KW-0472">Membrane</keyword>
<feature type="transmembrane region" description="Helical" evidence="1">
    <location>
        <begin position="28"/>
        <end position="48"/>
    </location>
</feature>
<dbReference type="EMBL" id="BAABGN010000004">
    <property type="protein sequence ID" value="GAA4421037.1"/>
    <property type="molecule type" value="Genomic_DNA"/>
</dbReference>
<evidence type="ECO:0000313" key="2">
    <source>
        <dbReference type="EMBL" id="GAA4417437.1"/>
    </source>
</evidence>
<proteinExistence type="predicted"/>
<protein>
    <recommendedName>
        <fullName evidence="5">DUF4190 domain-containing protein</fullName>
    </recommendedName>
</protein>
<organism evidence="3 4">
    <name type="scientific">Georgenia halophila</name>
    <dbReference type="NCBI Taxonomy" id="620889"/>
    <lineage>
        <taxon>Bacteria</taxon>
        <taxon>Bacillati</taxon>
        <taxon>Actinomycetota</taxon>
        <taxon>Actinomycetes</taxon>
        <taxon>Micrococcales</taxon>
        <taxon>Bogoriellaceae</taxon>
        <taxon>Georgenia</taxon>
    </lineage>
</organism>
<feature type="transmembrane region" description="Helical" evidence="1">
    <location>
        <begin position="60"/>
        <end position="82"/>
    </location>
</feature>
<keyword evidence="4" id="KW-1185">Reference proteome</keyword>
<keyword evidence="1" id="KW-0812">Transmembrane</keyword>
<accession>A0ABP8L1N6</accession>
<sequence>MRLVRVFGLALLITVALSLMAPPWPVPIVTAVVAVGSLVLGIVALVRVRSAKVRGATPAVLAVGLVVAAFMALTMSGQIVLWREYSAYSECMDSAITQQAQDGCLAEFENSLQERMDEMQQMMQTG</sequence>
<comment type="caution">
    <text evidence="3">The sequence shown here is derived from an EMBL/GenBank/DDBJ whole genome shotgun (WGS) entry which is preliminary data.</text>
</comment>
<dbReference type="Proteomes" id="UP001500622">
    <property type="component" value="Unassembled WGS sequence"/>
</dbReference>
<evidence type="ECO:0008006" key="5">
    <source>
        <dbReference type="Google" id="ProtNLM"/>
    </source>
</evidence>
<reference evidence="3" key="1">
    <citation type="journal article" date="2014" name="Int. J. Syst. Evol. Microbiol.">
        <title>Complete genome of a new Firmicutes species belonging to the dominant human colonic microbiota ('Ruminococcus bicirculans') reveals two chromosomes and a selective capacity to utilize plant glucans.</title>
        <authorList>
            <consortium name="NISC Comparative Sequencing Program"/>
            <person name="Wegmann U."/>
            <person name="Louis P."/>
            <person name="Goesmann A."/>
            <person name="Henrissat B."/>
            <person name="Duncan S.H."/>
            <person name="Flint H.J."/>
        </authorList>
    </citation>
    <scope>NUCLEOTIDE SEQUENCE</scope>
    <source>
        <strain evidence="3">JCM 17810</strain>
    </source>
</reference>
<evidence type="ECO:0000313" key="4">
    <source>
        <dbReference type="Proteomes" id="UP001500622"/>
    </source>
</evidence>
<gene>
    <name evidence="2" type="ORF">GCM10023169_05910</name>
    <name evidence="3" type="ORF">GCM10023169_13570</name>
</gene>
<keyword evidence="1" id="KW-1133">Transmembrane helix</keyword>
<name>A0ABP8L1N6_9MICO</name>
<reference evidence="4" key="2">
    <citation type="journal article" date="2019" name="Int. J. Syst. Evol. Microbiol.">
        <title>The Global Catalogue of Microorganisms (GCM) 10K type strain sequencing project: providing services to taxonomists for standard genome sequencing and annotation.</title>
        <authorList>
            <consortium name="The Broad Institute Genomics Platform"/>
            <consortium name="The Broad Institute Genome Sequencing Center for Infectious Disease"/>
            <person name="Wu L."/>
            <person name="Ma J."/>
        </authorList>
    </citation>
    <scope>NUCLEOTIDE SEQUENCE [LARGE SCALE GENOMIC DNA]</scope>
    <source>
        <strain evidence="4">JCM 17810</strain>
    </source>
</reference>
<evidence type="ECO:0000313" key="3">
    <source>
        <dbReference type="EMBL" id="GAA4421037.1"/>
    </source>
</evidence>
<evidence type="ECO:0000256" key="1">
    <source>
        <dbReference type="SAM" id="Phobius"/>
    </source>
</evidence>